<dbReference type="Proteomes" id="UP000054560">
    <property type="component" value="Unassembled WGS sequence"/>
</dbReference>
<organism evidence="1 2">
    <name type="scientific">Sphaeroforma arctica JP610</name>
    <dbReference type="NCBI Taxonomy" id="667725"/>
    <lineage>
        <taxon>Eukaryota</taxon>
        <taxon>Ichthyosporea</taxon>
        <taxon>Ichthyophonida</taxon>
        <taxon>Sphaeroforma</taxon>
    </lineage>
</organism>
<proteinExistence type="predicted"/>
<feature type="non-terminal residue" evidence="1">
    <location>
        <position position="125"/>
    </location>
</feature>
<dbReference type="RefSeq" id="XP_014144715.1">
    <property type="nucleotide sequence ID" value="XM_014289240.1"/>
</dbReference>
<evidence type="ECO:0000313" key="2">
    <source>
        <dbReference type="Proteomes" id="UP000054560"/>
    </source>
</evidence>
<reference evidence="1 2" key="1">
    <citation type="submission" date="2011-02" db="EMBL/GenBank/DDBJ databases">
        <title>The Genome Sequence of Sphaeroforma arctica JP610.</title>
        <authorList>
            <consortium name="The Broad Institute Genome Sequencing Platform"/>
            <person name="Russ C."/>
            <person name="Cuomo C."/>
            <person name="Young S.K."/>
            <person name="Zeng Q."/>
            <person name="Gargeya S."/>
            <person name="Alvarado L."/>
            <person name="Berlin A."/>
            <person name="Chapman S.B."/>
            <person name="Chen Z."/>
            <person name="Freedman E."/>
            <person name="Gellesch M."/>
            <person name="Goldberg J."/>
            <person name="Griggs A."/>
            <person name="Gujja S."/>
            <person name="Heilman E."/>
            <person name="Heiman D."/>
            <person name="Howarth C."/>
            <person name="Mehta T."/>
            <person name="Neiman D."/>
            <person name="Pearson M."/>
            <person name="Roberts A."/>
            <person name="Saif S."/>
            <person name="Shea T."/>
            <person name="Shenoy N."/>
            <person name="Sisk P."/>
            <person name="Stolte C."/>
            <person name="Sykes S."/>
            <person name="White J."/>
            <person name="Yandava C."/>
            <person name="Burger G."/>
            <person name="Gray M.W."/>
            <person name="Holland P.W.H."/>
            <person name="King N."/>
            <person name="Lang F.B.F."/>
            <person name="Roger A.J."/>
            <person name="Ruiz-Trillo I."/>
            <person name="Haas B."/>
            <person name="Nusbaum C."/>
            <person name="Birren B."/>
        </authorList>
    </citation>
    <scope>NUCLEOTIDE SEQUENCE [LARGE SCALE GENOMIC DNA]</scope>
    <source>
        <strain evidence="1 2">JP610</strain>
    </source>
</reference>
<sequence length="125" mass="13728">MSSNTLTKKAEVPVPCITSSTCACESCQECQECAQCDECAPPIPCAECEICEKSDVDGMSIDNNQDTRASHSGMWVPQLPDPVRLYNMSETNDFNPDYPMPPLPSLEVLVSSTSNLIRNEVISFF</sequence>
<evidence type="ECO:0000313" key="1">
    <source>
        <dbReference type="EMBL" id="KNC70813.1"/>
    </source>
</evidence>
<keyword evidence="2" id="KW-1185">Reference proteome</keyword>
<accession>A0A0L0F3R2</accession>
<gene>
    <name evidence="1" type="ORF">SARC_16657</name>
</gene>
<dbReference type="EMBL" id="KQ250192">
    <property type="protein sequence ID" value="KNC70813.1"/>
    <property type="molecule type" value="Genomic_DNA"/>
</dbReference>
<name>A0A0L0F3R2_9EUKA</name>
<dbReference type="GeneID" id="25917161"/>
<dbReference type="AlphaFoldDB" id="A0A0L0F3R2"/>
<protein>
    <submittedName>
        <fullName evidence="1">Uncharacterized protein</fullName>
    </submittedName>
</protein>